<dbReference type="PANTHER" id="PTHR47966:SF74">
    <property type="entry name" value="AGR407CP"/>
    <property type="match status" value="1"/>
</dbReference>
<evidence type="ECO:0000256" key="1">
    <source>
        <dbReference type="ARBA" id="ARBA00007447"/>
    </source>
</evidence>
<comment type="caution">
    <text evidence="6">The sequence shown here is derived from an EMBL/GenBank/DDBJ whole genome shotgun (WGS) entry which is preliminary data.</text>
</comment>
<accession>A0AAU9J016</accession>
<dbReference type="GO" id="GO:0006508">
    <property type="term" value="P:proteolysis"/>
    <property type="evidence" value="ECO:0007669"/>
    <property type="project" value="InterPro"/>
</dbReference>
<evidence type="ECO:0000259" key="5">
    <source>
        <dbReference type="PROSITE" id="PS51767"/>
    </source>
</evidence>
<gene>
    <name evidence="6" type="ORF">BSTOLATCC_MIC25400</name>
</gene>
<dbReference type="CDD" id="cd05471">
    <property type="entry name" value="pepsin_like"/>
    <property type="match status" value="1"/>
</dbReference>
<dbReference type="EMBL" id="CAJZBQ010000024">
    <property type="protein sequence ID" value="CAG9320165.1"/>
    <property type="molecule type" value="Genomic_DNA"/>
</dbReference>
<dbReference type="InterPro" id="IPR033121">
    <property type="entry name" value="PEPTIDASE_A1"/>
</dbReference>
<dbReference type="InterPro" id="IPR034164">
    <property type="entry name" value="Pepsin-like_dom"/>
</dbReference>
<evidence type="ECO:0000256" key="3">
    <source>
        <dbReference type="SAM" id="Phobius"/>
    </source>
</evidence>
<feature type="domain" description="Peptidase A1" evidence="5">
    <location>
        <begin position="48"/>
        <end position="358"/>
    </location>
</feature>
<dbReference type="SUPFAM" id="SSF50630">
    <property type="entry name" value="Acid proteases"/>
    <property type="match status" value="1"/>
</dbReference>
<dbReference type="PANTHER" id="PTHR47966">
    <property type="entry name" value="BETA-SITE APP-CLEAVING ENZYME, ISOFORM A-RELATED"/>
    <property type="match status" value="1"/>
</dbReference>
<dbReference type="PRINTS" id="PR00792">
    <property type="entry name" value="PEPSIN"/>
</dbReference>
<dbReference type="InterPro" id="IPR021109">
    <property type="entry name" value="Peptidase_aspartic_dom_sf"/>
</dbReference>
<sequence>MFSIALFFLICAISMPKLISYSDIEILGKSDDGMQYSIELTNKENCEYFASVNLGTPAQKFNLSIDTSGYRIVVPDKNCVSCKNFTNFFDPKSSDTYQGPYASIRLNFSDDQYVSGNLSSETASFGPEKLAEAKGQYFLLIEHDNDVKFDEDGLFGLGFNLEDGTSTYIQTLVDQRVIKKSIFSLFLNNINRKNQPKSALVIGGSDDKYAKGSYTYLELADFRGYWEINITEISTPAGTLSINSETAIIDSKSEIIWGPNNYIDNVLSYFKEKFGCSGSKYLYIHCPYNRETKYPDIVFTLEGNKYSVCPESYFQIFNNGTAMLLLYSHNLTGWILGVPFLREYYSVYDMENLQIYLAPAVTGDDDSGVGERIWVITIVVIIAILSIVSIGVVSYCFYKKRRNSRNIAYKSIAMEYAMTSSIACY</sequence>
<keyword evidence="7" id="KW-1185">Reference proteome</keyword>
<proteinExistence type="inferred from homology"/>
<evidence type="ECO:0000256" key="4">
    <source>
        <dbReference type="SAM" id="SignalP"/>
    </source>
</evidence>
<protein>
    <recommendedName>
        <fullName evidence="5">Peptidase A1 domain-containing protein</fullName>
    </recommendedName>
</protein>
<dbReference type="Gene3D" id="2.40.70.10">
    <property type="entry name" value="Acid Proteases"/>
    <property type="match status" value="2"/>
</dbReference>
<evidence type="ECO:0000256" key="2">
    <source>
        <dbReference type="PIRSR" id="PIRSR601461-1"/>
    </source>
</evidence>
<feature type="active site" evidence="2">
    <location>
        <position position="250"/>
    </location>
</feature>
<keyword evidence="3" id="KW-0472">Membrane</keyword>
<feature type="signal peptide" evidence="4">
    <location>
        <begin position="1"/>
        <end position="20"/>
    </location>
</feature>
<keyword evidence="3" id="KW-1133">Transmembrane helix</keyword>
<reference evidence="6" key="1">
    <citation type="submission" date="2021-09" db="EMBL/GenBank/DDBJ databases">
        <authorList>
            <consortium name="AG Swart"/>
            <person name="Singh M."/>
            <person name="Singh A."/>
            <person name="Seah K."/>
            <person name="Emmerich C."/>
        </authorList>
    </citation>
    <scope>NUCLEOTIDE SEQUENCE</scope>
    <source>
        <strain evidence="6">ATCC30299</strain>
    </source>
</reference>
<name>A0AAU9J016_9CILI</name>
<keyword evidence="3" id="KW-0812">Transmembrane</keyword>
<comment type="similarity">
    <text evidence="1">Belongs to the peptidase A1 family.</text>
</comment>
<dbReference type="GO" id="GO:0004190">
    <property type="term" value="F:aspartic-type endopeptidase activity"/>
    <property type="evidence" value="ECO:0007669"/>
    <property type="project" value="InterPro"/>
</dbReference>
<dbReference type="AlphaFoldDB" id="A0AAU9J016"/>
<feature type="chain" id="PRO_5043919596" description="Peptidase A1 domain-containing protein" evidence="4">
    <location>
        <begin position="21"/>
        <end position="425"/>
    </location>
</feature>
<feature type="active site" evidence="2">
    <location>
        <position position="66"/>
    </location>
</feature>
<organism evidence="6 7">
    <name type="scientific">Blepharisma stoltei</name>
    <dbReference type="NCBI Taxonomy" id="1481888"/>
    <lineage>
        <taxon>Eukaryota</taxon>
        <taxon>Sar</taxon>
        <taxon>Alveolata</taxon>
        <taxon>Ciliophora</taxon>
        <taxon>Postciliodesmatophora</taxon>
        <taxon>Heterotrichea</taxon>
        <taxon>Heterotrichida</taxon>
        <taxon>Blepharismidae</taxon>
        <taxon>Blepharisma</taxon>
    </lineage>
</organism>
<dbReference type="InterPro" id="IPR001461">
    <property type="entry name" value="Aspartic_peptidase_A1"/>
</dbReference>
<dbReference type="Proteomes" id="UP001162131">
    <property type="component" value="Unassembled WGS sequence"/>
</dbReference>
<dbReference type="Pfam" id="PF00026">
    <property type="entry name" value="Asp"/>
    <property type="match status" value="1"/>
</dbReference>
<feature type="transmembrane region" description="Helical" evidence="3">
    <location>
        <begin position="373"/>
        <end position="398"/>
    </location>
</feature>
<evidence type="ECO:0000313" key="6">
    <source>
        <dbReference type="EMBL" id="CAG9320165.1"/>
    </source>
</evidence>
<keyword evidence="4" id="KW-0732">Signal</keyword>
<evidence type="ECO:0000313" key="7">
    <source>
        <dbReference type="Proteomes" id="UP001162131"/>
    </source>
</evidence>
<dbReference type="PROSITE" id="PS51767">
    <property type="entry name" value="PEPTIDASE_A1"/>
    <property type="match status" value="1"/>
</dbReference>